<name>A0A0K1Q6Z0_9BACT</name>
<evidence type="ECO:0000256" key="1">
    <source>
        <dbReference type="SAM" id="MobiDB-lite"/>
    </source>
</evidence>
<feature type="region of interest" description="Disordered" evidence="1">
    <location>
        <begin position="122"/>
        <end position="149"/>
    </location>
</feature>
<feature type="region of interest" description="Disordered" evidence="1">
    <location>
        <begin position="43"/>
        <end position="72"/>
    </location>
</feature>
<gene>
    <name evidence="3" type="ORF">AKJ09_07833</name>
</gene>
<accession>A0A0K1Q6Z0</accession>
<protein>
    <submittedName>
        <fullName evidence="3">Uncharacterized protein</fullName>
    </submittedName>
</protein>
<keyword evidence="2" id="KW-0472">Membrane</keyword>
<keyword evidence="4" id="KW-1185">Reference proteome</keyword>
<sequence>MDFDALHAALGVGEHAQGAVRPREPSVGASEVLDEIAAEIAPRVGESSGRTNAHYASSRPHTIPPTRAPVEDPNVPAVIVDEPPVADDLQTTTPIAAPMARRAASSGSIPTSGRTGTALLPKALIPEPAPPPSQPLTPPPFSAQAAQTGPSVMKHTVPMVNRPRRPRAQTIVVRRRGPSAKQKLLAFVSMLVLVTCCGIAVIVWRKPSWIGLSAGVTPTPTMTQTAMAPVVAQASTIATTGTTSTASALPPVTAPSVASAASSAKKTPKPPTTAHPASH</sequence>
<feature type="compositionally biased region" description="Low complexity" evidence="1">
    <location>
        <begin position="242"/>
        <end position="265"/>
    </location>
</feature>
<feature type="transmembrane region" description="Helical" evidence="2">
    <location>
        <begin position="184"/>
        <end position="204"/>
    </location>
</feature>
<evidence type="ECO:0000313" key="4">
    <source>
        <dbReference type="Proteomes" id="UP000064967"/>
    </source>
</evidence>
<keyword evidence="2" id="KW-1133">Transmembrane helix</keyword>
<evidence type="ECO:0000313" key="3">
    <source>
        <dbReference type="EMBL" id="AKV01170.1"/>
    </source>
</evidence>
<evidence type="ECO:0000256" key="2">
    <source>
        <dbReference type="SAM" id="Phobius"/>
    </source>
</evidence>
<feature type="region of interest" description="Disordered" evidence="1">
    <location>
        <begin position="242"/>
        <end position="279"/>
    </location>
</feature>
<dbReference type="KEGG" id="llu:AKJ09_07833"/>
<keyword evidence="2" id="KW-0812">Transmembrane</keyword>
<dbReference type="AlphaFoldDB" id="A0A0K1Q6Z0"/>
<dbReference type="EMBL" id="CP012333">
    <property type="protein sequence ID" value="AKV01170.1"/>
    <property type="molecule type" value="Genomic_DNA"/>
</dbReference>
<proteinExistence type="predicted"/>
<reference evidence="3 4" key="1">
    <citation type="submission" date="2015-08" db="EMBL/GenBank/DDBJ databases">
        <authorList>
            <person name="Babu N.S."/>
            <person name="Beckwith C.J."/>
            <person name="Beseler K.G."/>
            <person name="Brison A."/>
            <person name="Carone J.V."/>
            <person name="Caskin T.P."/>
            <person name="Diamond M."/>
            <person name="Durham M.E."/>
            <person name="Foxe J.M."/>
            <person name="Go M."/>
            <person name="Henderson B.A."/>
            <person name="Jones I.B."/>
            <person name="McGettigan J.A."/>
            <person name="Micheletti S.J."/>
            <person name="Nasrallah M.E."/>
            <person name="Ortiz D."/>
            <person name="Piller C.R."/>
            <person name="Privatt S.R."/>
            <person name="Schneider S.L."/>
            <person name="Sharp S."/>
            <person name="Smith T.C."/>
            <person name="Stanton J.D."/>
            <person name="Ullery H.E."/>
            <person name="Wilson R.J."/>
            <person name="Serrano M.G."/>
            <person name="Buck G."/>
            <person name="Lee V."/>
            <person name="Wang Y."/>
            <person name="Carvalho R."/>
            <person name="Voegtly L."/>
            <person name="Shi R."/>
            <person name="Duckworth R."/>
            <person name="Johnson A."/>
            <person name="Loviza R."/>
            <person name="Walstead R."/>
            <person name="Shah Z."/>
            <person name="Kiflezghi M."/>
            <person name="Wade K."/>
            <person name="Ball S.L."/>
            <person name="Bradley K.W."/>
            <person name="Asai D.J."/>
            <person name="Bowman C.A."/>
            <person name="Russell D.A."/>
            <person name="Pope W.H."/>
            <person name="Jacobs-Sera D."/>
            <person name="Hendrix R.W."/>
            <person name="Hatfull G.F."/>
        </authorList>
    </citation>
    <scope>NUCLEOTIDE SEQUENCE [LARGE SCALE GENOMIC DNA]</scope>
    <source>
        <strain evidence="3 4">DSM 27648</strain>
    </source>
</reference>
<feature type="compositionally biased region" description="Pro residues" evidence="1">
    <location>
        <begin position="127"/>
        <end position="141"/>
    </location>
</feature>
<organism evidence="3 4">
    <name type="scientific">Labilithrix luteola</name>
    <dbReference type="NCBI Taxonomy" id="1391654"/>
    <lineage>
        <taxon>Bacteria</taxon>
        <taxon>Pseudomonadati</taxon>
        <taxon>Myxococcota</taxon>
        <taxon>Polyangia</taxon>
        <taxon>Polyangiales</taxon>
        <taxon>Labilitrichaceae</taxon>
        <taxon>Labilithrix</taxon>
    </lineage>
</organism>
<dbReference type="Proteomes" id="UP000064967">
    <property type="component" value="Chromosome"/>
</dbReference>